<feature type="domain" description="CCHC-type" evidence="3">
    <location>
        <begin position="185"/>
        <end position="200"/>
    </location>
</feature>
<feature type="region of interest" description="Disordered" evidence="2">
    <location>
        <begin position="152"/>
        <end position="178"/>
    </location>
</feature>
<dbReference type="GO" id="GO:0008270">
    <property type="term" value="F:zinc ion binding"/>
    <property type="evidence" value="ECO:0007669"/>
    <property type="project" value="UniProtKB-KW"/>
</dbReference>
<dbReference type="PROSITE" id="PS50158">
    <property type="entry name" value="ZF_CCHC"/>
    <property type="match status" value="1"/>
</dbReference>
<dbReference type="InterPro" id="IPR036875">
    <property type="entry name" value="Znf_CCHC_sf"/>
</dbReference>
<sequence>MNQDLIHRERFDGENFTRWQEKVKFFLTAFHLAHILEDDLETIPEEKADDSKKLKEKRKKRKEEDYLCTGHILNALGHTVYNAYRNIGTIKELWTVLDNKRKSERSKKLKHDEKKHTLESIQHHLCIEEDSRIRESKDEQTNFMSKANVVEDGKSNNYLGPKNTNQFKNHHQNKKKNQKKIEGNCYYCQKPGHMARDCRKRKKNIQNQGNQVNMTDDKYVATVCDANSVDIESG</sequence>
<gene>
    <name evidence="4" type="ORF">LWI28_004494</name>
</gene>
<dbReference type="Proteomes" id="UP001064489">
    <property type="component" value="Chromosome 12"/>
</dbReference>
<proteinExistence type="predicted"/>
<dbReference type="EMBL" id="JAJSOW010000107">
    <property type="protein sequence ID" value="KAI9156333.1"/>
    <property type="molecule type" value="Genomic_DNA"/>
</dbReference>
<name>A0AAD5NGN8_ACENE</name>
<keyword evidence="1" id="KW-0479">Metal-binding</keyword>
<dbReference type="GO" id="GO:0003676">
    <property type="term" value="F:nucleic acid binding"/>
    <property type="evidence" value="ECO:0007669"/>
    <property type="project" value="InterPro"/>
</dbReference>
<comment type="caution">
    <text evidence="4">The sequence shown here is derived from an EMBL/GenBank/DDBJ whole genome shotgun (WGS) entry which is preliminary data.</text>
</comment>
<feature type="compositionally biased region" description="Basic residues" evidence="2">
    <location>
        <begin position="168"/>
        <end position="178"/>
    </location>
</feature>
<dbReference type="SMART" id="SM00343">
    <property type="entry name" value="ZnF_C2HC"/>
    <property type="match status" value="1"/>
</dbReference>
<dbReference type="InterPro" id="IPR001878">
    <property type="entry name" value="Znf_CCHC"/>
</dbReference>
<accession>A0AAD5NGN8</accession>
<dbReference type="AlphaFoldDB" id="A0AAD5NGN8"/>
<reference evidence="4" key="2">
    <citation type="submission" date="2023-02" db="EMBL/GenBank/DDBJ databases">
        <authorList>
            <person name="Swenson N.G."/>
            <person name="Wegrzyn J.L."/>
            <person name="Mcevoy S.L."/>
        </authorList>
    </citation>
    <scope>NUCLEOTIDE SEQUENCE</scope>
    <source>
        <strain evidence="4">91603</strain>
        <tissue evidence="4">Leaf</tissue>
    </source>
</reference>
<organism evidence="4 5">
    <name type="scientific">Acer negundo</name>
    <name type="common">Box elder</name>
    <dbReference type="NCBI Taxonomy" id="4023"/>
    <lineage>
        <taxon>Eukaryota</taxon>
        <taxon>Viridiplantae</taxon>
        <taxon>Streptophyta</taxon>
        <taxon>Embryophyta</taxon>
        <taxon>Tracheophyta</taxon>
        <taxon>Spermatophyta</taxon>
        <taxon>Magnoliopsida</taxon>
        <taxon>eudicotyledons</taxon>
        <taxon>Gunneridae</taxon>
        <taxon>Pentapetalae</taxon>
        <taxon>rosids</taxon>
        <taxon>malvids</taxon>
        <taxon>Sapindales</taxon>
        <taxon>Sapindaceae</taxon>
        <taxon>Hippocastanoideae</taxon>
        <taxon>Acereae</taxon>
        <taxon>Acer</taxon>
    </lineage>
</organism>
<dbReference type="SUPFAM" id="SSF57756">
    <property type="entry name" value="Retrovirus zinc finger-like domains"/>
    <property type="match status" value="1"/>
</dbReference>
<dbReference type="PANTHER" id="PTHR47592:SF27">
    <property type="entry name" value="OS08G0421700 PROTEIN"/>
    <property type="match status" value="1"/>
</dbReference>
<reference evidence="4" key="1">
    <citation type="journal article" date="2022" name="Plant J.">
        <title>Strategies of tolerance reflected in two North American maple genomes.</title>
        <authorList>
            <person name="McEvoy S.L."/>
            <person name="Sezen U.U."/>
            <person name="Trouern-Trend A."/>
            <person name="McMahon S.M."/>
            <person name="Schaberg P.G."/>
            <person name="Yang J."/>
            <person name="Wegrzyn J.L."/>
            <person name="Swenson N.G."/>
        </authorList>
    </citation>
    <scope>NUCLEOTIDE SEQUENCE</scope>
    <source>
        <strain evidence="4">91603</strain>
    </source>
</reference>
<dbReference type="Pfam" id="PF00098">
    <property type="entry name" value="zf-CCHC"/>
    <property type="match status" value="1"/>
</dbReference>
<keyword evidence="1" id="KW-0862">Zinc</keyword>
<evidence type="ECO:0000256" key="2">
    <source>
        <dbReference type="SAM" id="MobiDB-lite"/>
    </source>
</evidence>
<evidence type="ECO:0000313" key="5">
    <source>
        <dbReference type="Proteomes" id="UP001064489"/>
    </source>
</evidence>
<dbReference type="PANTHER" id="PTHR47592">
    <property type="entry name" value="PBF68 PROTEIN"/>
    <property type="match status" value="1"/>
</dbReference>
<keyword evidence="1" id="KW-0863">Zinc-finger</keyword>
<evidence type="ECO:0000313" key="4">
    <source>
        <dbReference type="EMBL" id="KAI9156333.1"/>
    </source>
</evidence>
<keyword evidence="5" id="KW-1185">Reference proteome</keyword>
<evidence type="ECO:0000259" key="3">
    <source>
        <dbReference type="PROSITE" id="PS50158"/>
    </source>
</evidence>
<evidence type="ECO:0000256" key="1">
    <source>
        <dbReference type="PROSITE-ProRule" id="PRU00047"/>
    </source>
</evidence>
<protein>
    <recommendedName>
        <fullName evidence="3">CCHC-type domain-containing protein</fullName>
    </recommendedName>
</protein>
<dbReference type="Gene3D" id="4.10.60.10">
    <property type="entry name" value="Zinc finger, CCHC-type"/>
    <property type="match status" value="1"/>
</dbReference>